<protein>
    <submittedName>
        <fullName evidence="2">Uncharacterized protein</fullName>
    </submittedName>
</protein>
<proteinExistence type="predicted"/>
<reference evidence="2 3" key="1">
    <citation type="submission" date="2015-09" db="EMBL/GenBank/DDBJ databases">
        <title>Genome sequence of Oxobacter pfennigii DSM 3222.</title>
        <authorList>
            <person name="Poehlein A."/>
            <person name="Bengelsdorf F.R."/>
            <person name="Schiel-Bengelsdorf B."/>
            <person name="Duerre P."/>
            <person name="Daniel R."/>
        </authorList>
    </citation>
    <scope>NUCLEOTIDE SEQUENCE [LARGE SCALE GENOMIC DNA]</scope>
    <source>
        <strain evidence="2 3">DSM 3222</strain>
    </source>
</reference>
<dbReference type="AlphaFoldDB" id="A0A0P8WPC9"/>
<sequence>MKIKKVKSKSKNKKEVPAPDAESLSQDYRDAIPEELYTDGIEKNCFTEREIDDKNIIERTRLF</sequence>
<accession>A0A0P8WPC9</accession>
<evidence type="ECO:0000313" key="2">
    <source>
        <dbReference type="EMBL" id="KPU44414.1"/>
    </source>
</evidence>
<dbReference type="EMBL" id="LKET01000031">
    <property type="protein sequence ID" value="KPU44414.1"/>
    <property type="molecule type" value="Genomic_DNA"/>
</dbReference>
<feature type="region of interest" description="Disordered" evidence="1">
    <location>
        <begin position="1"/>
        <end position="29"/>
    </location>
</feature>
<comment type="caution">
    <text evidence="2">The sequence shown here is derived from an EMBL/GenBank/DDBJ whole genome shotgun (WGS) entry which is preliminary data.</text>
</comment>
<feature type="compositionally biased region" description="Basic residues" evidence="1">
    <location>
        <begin position="1"/>
        <end position="12"/>
    </location>
</feature>
<evidence type="ECO:0000313" key="3">
    <source>
        <dbReference type="Proteomes" id="UP000050326"/>
    </source>
</evidence>
<dbReference type="Proteomes" id="UP000050326">
    <property type="component" value="Unassembled WGS sequence"/>
</dbReference>
<name>A0A0P8WPC9_9CLOT</name>
<gene>
    <name evidence="2" type="ORF">OXPF_20330</name>
</gene>
<evidence type="ECO:0000256" key="1">
    <source>
        <dbReference type="SAM" id="MobiDB-lite"/>
    </source>
</evidence>
<keyword evidence="3" id="KW-1185">Reference proteome</keyword>
<dbReference type="RefSeq" id="WP_054875085.1">
    <property type="nucleotide sequence ID" value="NZ_LKET01000031.1"/>
</dbReference>
<organism evidence="2 3">
    <name type="scientific">Oxobacter pfennigii</name>
    <dbReference type="NCBI Taxonomy" id="36849"/>
    <lineage>
        <taxon>Bacteria</taxon>
        <taxon>Bacillati</taxon>
        <taxon>Bacillota</taxon>
        <taxon>Clostridia</taxon>
        <taxon>Eubacteriales</taxon>
        <taxon>Clostridiaceae</taxon>
        <taxon>Oxobacter</taxon>
    </lineage>
</organism>